<reference evidence="2 3" key="1">
    <citation type="submission" date="2018-11" db="EMBL/GenBank/DDBJ databases">
        <authorList>
            <consortium name="Pathogen Informatics"/>
        </authorList>
    </citation>
    <scope>NUCLEOTIDE SEQUENCE [LARGE SCALE GENOMIC DNA]</scope>
</reference>
<sequence length="88" mass="10185">MLQLRHPQKLGDICGTDESTQPRQLDHLQPEIRRLTVQVLEIISQQIQIIGMLIYTYLLKKRLLAPNMVRTTTARYARLLKATICSNL</sequence>
<dbReference type="EMBL" id="UYYB01149746">
    <property type="protein sequence ID" value="VDM86059.1"/>
    <property type="molecule type" value="Genomic_DNA"/>
</dbReference>
<evidence type="ECO:0000313" key="2">
    <source>
        <dbReference type="EMBL" id="VDM86059.1"/>
    </source>
</evidence>
<evidence type="ECO:0000313" key="3">
    <source>
        <dbReference type="Proteomes" id="UP000270094"/>
    </source>
</evidence>
<accession>A0A3P7K1E8</accession>
<keyword evidence="3" id="KW-1185">Reference proteome</keyword>
<dbReference type="AlphaFoldDB" id="A0A3P7K1E8"/>
<proteinExistence type="predicted"/>
<gene>
    <name evidence="2" type="ORF">SVUK_LOCUS21057</name>
</gene>
<organism evidence="2 3">
    <name type="scientific">Strongylus vulgaris</name>
    <name type="common">Blood worm</name>
    <dbReference type="NCBI Taxonomy" id="40348"/>
    <lineage>
        <taxon>Eukaryota</taxon>
        <taxon>Metazoa</taxon>
        <taxon>Ecdysozoa</taxon>
        <taxon>Nematoda</taxon>
        <taxon>Chromadorea</taxon>
        <taxon>Rhabditida</taxon>
        <taxon>Rhabditina</taxon>
        <taxon>Rhabditomorpha</taxon>
        <taxon>Strongyloidea</taxon>
        <taxon>Strongylidae</taxon>
        <taxon>Strongylus</taxon>
    </lineage>
</organism>
<protein>
    <submittedName>
        <fullName evidence="2">Uncharacterized protein</fullName>
    </submittedName>
</protein>
<dbReference type="Proteomes" id="UP000270094">
    <property type="component" value="Unassembled WGS sequence"/>
</dbReference>
<name>A0A3P7K1E8_STRVU</name>
<feature type="region of interest" description="Disordered" evidence="1">
    <location>
        <begin position="1"/>
        <end position="22"/>
    </location>
</feature>
<evidence type="ECO:0000256" key="1">
    <source>
        <dbReference type="SAM" id="MobiDB-lite"/>
    </source>
</evidence>